<feature type="region of interest" description="Disordered" evidence="1">
    <location>
        <begin position="139"/>
        <end position="188"/>
    </location>
</feature>
<name>A0A1I0LZ95_9EURY</name>
<sequence length="216" mass="23951">MIRGSRIRHVAGSSVPTEKAGRVPRGLTPRVKAVSSIIRTDTLRALILYEPPIQVGDNELDIAEMETMVKRGENEQALVLFERDLAGLPPDELDGLRATPIWREMVDAARTLPRELRAISAYEFDAARFADVTAPTLLLTGSESPSQRRDGRGSRGASERPDRYLRGGTTHGGAHRTRPVRRRGSHVRRTPNRLIATRFLLISGGLLESDDCRKLV</sequence>
<evidence type="ECO:0000313" key="3">
    <source>
        <dbReference type="Proteomes" id="UP000183275"/>
    </source>
</evidence>
<dbReference type="InterPro" id="IPR029058">
    <property type="entry name" value="AB_hydrolase_fold"/>
</dbReference>
<organism evidence="2 3">
    <name type="scientific">Natrinema salifodinae</name>
    <dbReference type="NCBI Taxonomy" id="1202768"/>
    <lineage>
        <taxon>Archaea</taxon>
        <taxon>Methanobacteriati</taxon>
        <taxon>Methanobacteriota</taxon>
        <taxon>Stenosarchaea group</taxon>
        <taxon>Halobacteria</taxon>
        <taxon>Halobacteriales</taxon>
        <taxon>Natrialbaceae</taxon>
        <taxon>Natrinema</taxon>
    </lineage>
</organism>
<dbReference type="Proteomes" id="UP000183275">
    <property type="component" value="Unassembled WGS sequence"/>
</dbReference>
<evidence type="ECO:0000313" key="2">
    <source>
        <dbReference type="EMBL" id="SEV79759.1"/>
    </source>
</evidence>
<gene>
    <name evidence="2" type="ORF">SAMN05216285_0020</name>
</gene>
<dbReference type="Gene3D" id="3.40.50.1820">
    <property type="entry name" value="alpha/beta hydrolase"/>
    <property type="match status" value="1"/>
</dbReference>
<dbReference type="EMBL" id="FOIS01000001">
    <property type="protein sequence ID" value="SEV79759.1"/>
    <property type="molecule type" value="Genomic_DNA"/>
</dbReference>
<protein>
    <submittedName>
        <fullName evidence="2">Uncharacterized protein</fullName>
    </submittedName>
</protein>
<dbReference type="STRING" id="1202768.SAMN05216285_0020"/>
<feature type="compositionally biased region" description="Basic and acidic residues" evidence="1">
    <location>
        <begin position="146"/>
        <end position="165"/>
    </location>
</feature>
<proteinExistence type="predicted"/>
<feature type="compositionally biased region" description="Basic residues" evidence="1">
    <location>
        <begin position="173"/>
        <end position="188"/>
    </location>
</feature>
<accession>A0A1I0LZ95</accession>
<dbReference type="AlphaFoldDB" id="A0A1I0LZ95"/>
<evidence type="ECO:0000256" key="1">
    <source>
        <dbReference type="SAM" id="MobiDB-lite"/>
    </source>
</evidence>
<reference evidence="3" key="1">
    <citation type="submission" date="2016-10" db="EMBL/GenBank/DDBJ databases">
        <authorList>
            <person name="Varghese N."/>
        </authorList>
    </citation>
    <scope>NUCLEOTIDE SEQUENCE [LARGE SCALE GENOMIC DNA]</scope>
    <source>
        <strain evidence="3">CGMCC 1.12284</strain>
    </source>
</reference>
<keyword evidence="3" id="KW-1185">Reference proteome</keyword>
<feature type="region of interest" description="Disordered" evidence="1">
    <location>
        <begin position="1"/>
        <end position="24"/>
    </location>
</feature>